<sequence length="108" mass="12771">MLDTILGSPTAMRVFLHLHHYGKTYASAIAHDFEISVSQVQKQLERYERAGILVSEKLGNTRIYQYNLKNFLTRPFMELVKSFYDALPNEEKKRFLEIRRRPRKPGKK</sequence>
<comment type="caution">
    <text evidence="1">The sequence shown here is derived from an EMBL/GenBank/DDBJ whole genome shotgun (WGS) entry which is preliminary data.</text>
</comment>
<dbReference type="Proteomes" id="UP000231019">
    <property type="component" value="Unassembled WGS sequence"/>
</dbReference>
<dbReference type="SUPFAM" id="SSF46785">
    <property type="entry name" value="Winged helix' DNA-binding domain"/>
    <property type="match status" value="1"/>
</dbReference>
<accession>A0A2M7G574</accession>
<dbReference type="AlphaFoldDB" id="A0A2M7G574"/>
<dbReference type="EMBL" id="PFFQ01000029">
    <property type="protein sequence ID" value="PIW17108.1"/>
    <property type="molecule type" value="Genomic_DNA"/>
</dbReference>
<evidence type="ECO:0008006" key="3">
    <source>
        <dbReference type="Google" id="ProtNLM"/>
    </source>
</evidence>
<organism evidence="1 2">
    <name type="scientific">bacterium (Candidatus Blackallbacteria) CG17_big_fil_post_rev_8_21_14_2_50_48_46</name>
    <dbReference type="NCBI Taxonomy" id="2014261"/>
    <lineage>
        <taxon>Bacteria</taxon>
        <taxon>Candidatus Blackallbacteria</taxon>
    </lineage>
</organism>
<evidence type="ECO:0000313" key="1">
    <source>
        <dbReference type="EMBL" id="PIW17108.1"/>
    </source>
</evidence>
<dbReference type="CDD" id="cd00090">
    <property type="entry name" value="HTH_ARSR"/>
    <property type="match status" value="1"/>
</dbReference>
<reference evidence="1 2" key="1">
    <citation type="submission" date="2017-09" db="EMBL/GenBank/DDBJ databases">
        <title>Depth-based differentiation of microbial function through sediment-hosted aquifers and enrichment of novel symbionts in the deep terrestrial subsurface.</title>
        <authorList>
            <person name="Probst A.J."/>
            <person name="Ladd B."/>
            <person name="Jarett J.K."/>
            <person name="Geller-Mcgrath D.E."/>
            <person name="Sieber C.M."/>
            <person name="Emerson J.B."/>
            <person name="Anantharaman K."/>
            <person name="Thomas B.C."/>
            <person name="Malmstrom R."/>
            <person name="Stieglmeier M."/>
            <person name="Klingl A."/>
            <person name="Woyke T."/>
            <person name="Ryan C.M."/>
            <person name="Banfield J.F."/>
        </authorList>
    </citation>
    <scope>NUCLEOTIDE SEQUENCE [LARGE SCALE GENOMIC DNA]</scope>
    <source>
        <strain evidence="1">CG17_big_fil_post_rev_8_21_14_2_50_48_46</strain>
    </source>
</reference>
<proteinExistence type="predicted"/>
<evidence type="ECO:0000313" key="2">
    <source>
        <dbReference type="Proteomes" id="UP000231019"/>
    </source>
</evidence>
<dbReference type="InterPro" id="IPR036388">
    <property type="entry name" value="WH-like_DNA-bd_sf"/>
</dbReference>
<dbReference type="Gene3D" id="1.10.10.10">
    <property type="entry name" value="Winged helix-like DNA-binding domain superfamily/Winged helix DNA-binding domain"/>
    <property type="match status" value="1"/>
</dbReference>
<dbReference type="Pfam" id="PF12840">
    <property type="entry name" value="HTH_20"/>
    <property type="match status" value="1"/>
</dbReference>
<name>A0A2M7G574_9BACT</name>
<protein>
    <recommendedName>
        <fullName evidence="3">ArsR family transcriptional regulator</fullName>
    </recommendedName>
</protein>
<dbReference type="InterPro" id="IPR036390">
    <property type="entry name" value="WH_DNA-bd_sf"/>
</dbReference>
<gene>
    <name evidence="1" type="ORF">COW36_10070</name>
</gene>
<dbReference type="InterPro" id="IPR011991">
    <property type="entry name" value="ArsR-like_HTH"/>
</dbReference>